<evidence type="ECO:0000313" key="1">
    <source>
        <dbReference type="EMBL" id="KAF9422583.1"/>
    </source>
</evidence>
<sequence>MKVIKFVRSETSQSQSIAILSSNDGTTQFDNQPPCILQLRSVREGMVVINTNGPCIVTAEYDRSGENIYSNLINLTDKSKHRILNFELDSYFRVRQVITTGVKVDMSEDHSSRKMRSLSADLTLLLPARLLHRRDTPNDQFDLQIDRSFCPKVLAGEAVNRDSKKRHIKSALWSRLSFFVSDVDSSIQPISSAKRFLFGLLSIFTQILFNGDLKLDSLSTAKLLIDNVKSEGTLPSKQ</sequence>
<proteinExistence type="predicted"/>
<accession>A0A835GPY7</accession>
<keyword evidence="2" id="KW-1185">Reference proteome</keyword>
<reference evidence="1" key="1">
    <citation type="submission" date="2020-08" db="EMBL/GenBank/DDBJ databases">
        <title>Spodoptera exigua strain:BAW_Kor-Di-RS1 Genome sequencing and assembly.</title>
        <authorList>
            <person name="Kim J."/>
            <person name="Nam H.Y."/>
            <person name="Kwon M."/>
            <person name="Choi J.H."/>
            <person name="Cho S.R."/>
            <person name="Kim G.-H."/>
        </authorList>
    </citation>
    <scope>NUCLEOTIDE SEQUENCE</scope>
    <source>
        <strain evidence="1">BAW_Kor-Di-RS1</strain>
        <tissue evidence="1">Whole-body</tissue>
    </source>
</reference>
<gene>
    <name evidence="1" type="ORF">HW555_001787</name>
</gene>
<dbReference type="AlphaFoldDB" id="A0A835GPY7"/>
<dbReference type="EMBL" id="JACKWZ010000015">
    <property type="protein sequence ID" value="KAF9422583.1"/>
    <property type="molecule type" value="Genomic_DNA"/>
</dbReference>
<organism evidence="1 2">
    <name type="scientific">Spodoptera exigua</name>
    <name type="common">Beet armyworm</name>
    <name type="synonym">Noctua fulgens</name>
    <dbReference type="NCBI Taxonomy" id="7107"/>
    <lineage>
        <taxon>Eukaryota</taxon>
        <taxon>Metazoa</taxon>
        <taxon>Ecdysozoa</taxon>
        <taxon>Arthropoda</taxon>
        <taxon>Hexapoda</taxon>
        <taxon>Insecta</taxon>
        <taxon>Pterygota</taxon>
        <taxon>Neoptera</taxon>
        <taxon>Endopterygota</taxon>
        <taxon>Lepidoptera</taxon>
        <taxon>Glossata</taxon>
        <taxon>Ditrysia</taxon>
        <taxon>Noctuoidea</taxon>
        <taxon>Noctuidae</taxon>
        <taxon>Amphipyrinae</taxon>
        <taxon>Spodoptera</taxon>
    </lineage>
</organism>
<dbReference type="Proteomes" id="UP000648187">
    <property type="component" value="Unassembled WGS sequence"/>
</dbReference>
<protein>
    <submittedName>
        <fullName evidence="1">Uncharacterized protein</fullName>
    </submittedName>
</protein>
<name>A0A835GPY7_SPOEX</name>
<evidence type="ECO:0000313" key="2">
    <source>
        <dbReference type="Proteomes" id="UP000648187"/>
    </source>
</evidence>
<comment type="caution">
    <text evidence="1">The sequence shown here is derived from an EMBL/GenBank/DDBJ whole genome shotgun (WGS) entry which is preliminary data.</text>
</comment>